<dbReference type="InterPro" id="IPR051534">
    <property type="entry name" value="CBASS_pafABC_assoc_protein"/>
</dbReference>
<sequence length="308" mass="36787">MIYKYKFCLWLIDTLSIQPLTLPEIKKKWLYSSANEEGEPLSERSFNRYRREAESLMSVDIECDKHTNLYRIVYPESFKNRDLQEWILSAFRLSSLAKRVNQHKEIIIEPAPPSACLLQHIMDAIDKKYAIRFVYKSHYREEKNIEMIPAFVRLVKQRWYVIGEVNEKKIIMTCALERMKQLEILEDKTVKISPQNRQVLKPQTYFKHCFGIIRQFEPTTIRFRAFWPQDAYIKDVPLHPSQTEVAQTEEYTDFEIYVRPTYDLKQEFLWHRDKLAVLSPESFKQDMITILQATLKGYETGMNHAIDE</sequence>
<evidence type="ECO:0000313" key="5">
    <source>
        <dbReference type="Proteomes" id="UP000279562"/>
    </source>
</evidence>
<name>A0A2R3MNE0_9BACE</name>
<dbReference type="Pfam" id="PF13280">
    <property type="entry name" value="WYL"/>
    <property type="match status" value="1"/>
</dbReference>
<dbReference type="PANTHER" id="PTHR34580:SF9">
    <property type="entry name" value="SLL5097 PROTEIN"/>
    <property type="match status" value="1"/>
</dbReference>
<reference evidence="2 5" key="1">
    <citation type="submission" date="2018-11" db="EMBL/GenBank/DDBJ databases">
        <title>Genomes From Bacteria Associated with the Canine Oral Cavity: a Test Case for Automated Genome-Based Taxonomic Assignment.</title>
        <authorList>
            <person name="Coil D.A."/>
            <person name="Jospin G."/>
            <person name="Darling A.E."/>
            <person name="Wallis C."/>
            <person name="Davis I.J."/>
            <person name="Harris S."/>
            <person name="Eisen J.A."/>
            <person name="Holcombe L.J."/>
            <person name="O'Flynn C."/>
        </authorList>
    </citation>
    <scope>NUCLEOTIDE SEQUENCE [LARGE SCALE GENOMIC DNA]</scope>
    <source>
        <strain evidence="2 5">OH1047_COT-310</strain>
    </source>
</reference>
<dbReference type="EMBL" id="SLXB01000008">
    <property type="protein sequence ID" value="TCO93021.1"/>
    <property type="molecule type" value="Genomic_DNA"/>
</dbReference>
<protein>
    <submittedName>
        <fullName evidence="4">Transcriptional regulator</fullName>
    </submittedName>
    <submittedName>
        <fullName evidence="3">WYL domain-containing protein</fullName>
    </submittedName>
</protein>
<dbReference type="InterPro" id="IPR026881">
    <property type="entry name" value="WYL_dom"/>
</dbReference>
<evidence type="ECO:0000313" key="4">
    <source>
        <dbReference type="EMBL" id="VFB12805.1"/>
    </source>
</evidence>
<evidence type="ECO:0000313" key="3">
    <source>
        <dbReference type="EMBL" id="TCO93021.1"/>
    </source>
</evidence>
<proteinExistence type="predicted"/>
<dbReference type="Proteomes" id="UP000396835">
    <property type="component" value="Unassembled WGS sequence"/>
</dbReference>
<dbReference type="OrthoDB" id="43316at2"/>
<dbReference type="Proteomes" id="UP000279562">
    <property type="component" value="Unassembled WGS sequence"/>
</dbReference>
<dbReference type="EMBL" id="RQYF01000018">
    <property type="protein sequence ID" value="RRD91946.1"/>
    <property type="molecule type" value="Genomic_DNA"/>
</dbReference>
<reference evidence="3 6" key="3">
    <citation type="submission" date="2019-03" db="EMBL/GenBank/DDBJ databases">
        <title>Genomic Encyclopedia of Type Strains, Phase IV (KMG-IV): sequencing the most valuable type-strain genomes for metagenomic binning, comparative biology and taxonomic classification.</title>
        <authorList>
            <person name="Goeker M."/>
        </authorList>
    </citation>
    <scope>NUCLEOTIDE SEQUENCE [LARGE SCALE GENOMIC DNA]</scope>
    <source>
        <strain evidence="3 6">DSM 23917</strain>
    </source>
</reference>
<evidence type="ECO:0000313" key="6">
    <source>
        <dbReference type="Proteomes" id="UP000295600"/>
    </source>
</evidence>
<dbReference type="AlphaFoldDB" id="A0A2R3MNE0"/>
<dbReference type="KEGG" id="bhf:C3V43_00740"/>
<evidence type="ECO:0000313" key="2">
    <source>
        <dbReference type="EMBL" id="RRD91946.1"/>
    </source>
</evidence>
<evidence type="ECO:0000259" key="1">
    <source>
        <dbReference type="Pfam" id="PF13280"/>
    </source>
</evidence>
<dbReference type="GeneID" id="94546989"/>
<dbReference type="PANTHER" id="PTHR34580">
    <property type="match status" value="1"/>
</dbReference>
<gene>
    <name evidence="2" type="ORF">EII33_05905</name>
    <name evidence="3" type="ORF">EV202_1084</name>
    <name evidence="4" type="ORF">NCTC7812_00315</name>
</gene>
<dbReference type="Proteomes" id="UP000295600">
    <property type="component" value="Unassembled WGS sequence"/>
</dbReference>
<dbReference type="EMBL" id="CAACYH010000002">
    <property type="protein sequence ID" value="VFB12805.1"/>
    <property type="molecule type" value="Genomic_DNA"/>
</dbReference>
<evidence type="ECO:0000313" key="7">
    <source>
        <dbReference type="Proteomes" id="UP000396835"/>
    </source>
</evidence>
<dbReference type="PROSITE" id="PS52050">
    <property type="entry name" value="WYL"/>
    <property type="match status" value="1"/>
</dbReference>
<keyword evidence="5" id="KW-1185">Reference proteome</keyword>
<reference evidence="4 7" key="2">
    <citation type="submission" date="2019-02" db="EMBL/GenBank/DDBJ databases">
        <authorList>
            <consortium name="Pathogen Informatics"/>
        </authorList>
    </citation>
    <scope>NUCLEOTIDE SEQUENCE [LARGE SCALE GENOMIC DNA]</scope>
    <source>
        <strain evidence="4 7">3012STDY7078512</strain>
    </source>
</reference>
<dbReference type="RefSeq" id="WP_106068179.1">
    <property type="nucleotide sequence ID" value="NZ_CAACYH010000002.1"/>
</dbReference>
<feature type="domain" description="WYL" evidence="1">
    <location>
        <begin position="118"/>
        <end position="184"/>
    </location>
</feature>
<accession>A0A2R3MNE0</accession>
<organism evidence="3 6">
    <name type="scientific">Prevotella heparinolytica</name>
    <dbReference type="NCBI Taxonomy" id="28113"/>
    <lineage>
        <taxon>Bacteria</taxon>
        <taxon>Pseudomonadati</taxon>
        <taxon>Bacteroidota</taxon>
        <taxon>Bacteroidia</taxon>
        <taxon>Bacteroidales</taxon>
        <taxon>Bacteroidaceae</taxon>
        <taxon>Bacteroides</taxon>
    </lineage>
</organism>